<dbReference type="GeneID" id="33357857"/>
<dbReference type="RefSeq" id="YP_009395771.1">
    <property type="nucleotide sequence ID" value="NC_035279.1"/>
</dbReference>
<proteinExistence type="predicted"/>
<accession>A0A1Z1MG65</accession>
<dbReference type="AlphaFoldDB" id="A0A1Z1MG65"/>
<name>A0A1Z1MG65_9FLOR</name>
<keyword evidence="1" id="KW-0150">Chloroplast</keyword>
<gene>
    <name evidence="1" type="primary">ConsOrf5</name>
</gene>
<sequence>MYISINKYKINIFSLIHNISWQRLPWQKIELRVLVITKQIYIATKKNDLISVYYLQNYLINCIEVRLLFIKKTLEQIQYNYNRSRKINIFMRNINKFQLLKSLSVNNLVKNKLNQLIIKKIQKNIIYTSIEPTWRARYSKSFLNIVNNSLLYQQFSCFNKKNLNFLLIKTIIKKFNCYNFLQESIKRWMHYNIFFILNEKLIQQINYSNIENLLNHIIFDNNNWYIFKNLKQNPCLKHEFKLLNIETENNDYKLFNVLTKKILYRDNLKSFKKINFFDNSKNILTKVKMLYKYHCSILKILIKIKSQQYSNKLINLYTNVWIKKQISTQFLASDYIYSLKKVNNEINCFVYSSNMIKIYLSK</sequence>
<keyword evidence="1" id="KW-0934">Plastid</keyword>
<geneLocation type="chloroplast" evidence="1"/>
<evidence type="ECO:0000313" key="1">
    <source>
        <dbReference type="EMBL" id="ARW64751.1"/>
    </source>
</evidence>
<reference evidence="1" key="1">
    <citation type="journal article" date="2017" name="J. Phycol.">
        <title>Analysis of chloroplast genomes and a supermatrix inform reclassification of the Rhodomelaceae (Rhodophyta).</title>
        <authorList>
            <person name="Diaz-Tapia P."/>
            <person name="Maggs C.A."/>
            <person name="West J.A."/>
            <person name="Verbruggen H."/>
        </authorList>
    </citation>
    <scope>NUCLEOTIDE SEQUENCE</scope>
    <source>
        <strain evidence="1">PD852</strain>
    </source>
</reference>
<dbReference type="EMBL" id="MF101434">
    <property type="protein sequence ID" value="ARW64751.1"/>
    <property type="molecule type" value="Genomic_DNA"/>
</dbReference>
<protein>
    <recommendedName>
        <fullName evidence="2">Reverse transcriptase N-terminal domain-containing protein</fullName>
    </recommendedName>
</protein>
<evidence type="ECO:0008006" key="2">
    <source>
        <dbReference type="Google" id="ProtNLM"/>
    </source>
</evidence>
<organism evidence="1">
    <name type="scientific">Herposiphonia versicolor</name>
    <dbReference type="NCBI Taxonomy" id="2007163"/>
    <lineage>
        <taxon>Eukaryota</taxon>
        <taxon>Rhodophyta</taxon>
        <taxon>Florideophyceae</taxon>
        <taxon>Rhodymeniophycidae</taxon>
        <taxon>Ceramiales</taxon>
        <taxon>Rhodomelaceae</taxon>
        <taxon>Herposiphonieae</taxon>
        <taxon>Herposiphonia</taxon>
    </lineage>
</organism>